<organism evidence="1 2">
    <name type="scientific">Nocardia callitridis</name>
    <dbReference type="NCBI Taxonomy" id="648753"/>
    <lineage>
        <taxon>Bacteria</taxon>
        <taxon>Bacillati</taxon>
        <taxon>Actinomycetota</taxon>
        <taxon>Actinomycetes</taxon>
        <taxon>Mycobacteriales</taxon>
        <taxon>Nocardiaceae</taxon>
        <taxon>Nocardia</taxon>
    </lineage>
</organism>
<dbReference type="EMBL" id="BAABJM010000004">
    <property type="protein sequence ID" value="GAA5059927.1"/>
    <property type="molecule type" value="Genomic_DNA"/>
</dbReference>
<sequence length="228" mass="22982">MDPIALRAPAAIPGRGRTEATVAKLHAVDFGAALAPGTALPLVVGAAAARTRAIVAFLDVNRTDAATPVVTADAQVSIVAARRTAAPVPRIAEVGLIAANAADSNAVRIMVRAAASGVTVSPIDVVVPEDAMALIVAQAPVSGVAAMRVSAVGSTAAPRTIAVSEVLAAIRIVSSRVGAMTARRIGDAVAKARAVAGRPTVGPRAPKSQICPTTYRPPISRWWSGVIC</sequence>
<protein>
    <submittedName>
        <fullName evidence="1">Uncharacterized protein</fullName>
    </submittedName>
</protein>
<keyword evidence="2" id="KW-1185">Reference proteome</keyword>
<comment type="caution">
    <text evidence="1">The sequence shown here is derived from an EMBL/GenBank/DDBJ whole genome shotgun (WGS) entry which is preliminary data.</text>
</comment>
<gene>
    <name evidence="1" type="ORF">GCM10023318_40820</name>
</gene>
<dbReference type="Proteomes" id="UP001500603">
    <property type="component" value="Unassembled WGS sequence"/>
</dbReference>
<evidence type="ECO:0000313" key="2">
    <source>
        <dbReference type="Proteomes" id="UP001500603"/>
    </source>
</evidence>
<reference evidence="2" key="1">
    <citation type="journal article" date="2019" name="Int. J. Syst. Evol. Microbiol.">
        <title>The Global Catalogue of Microorganisms (GCM) 10K type strain sequencing project: providing services to taxonomists for standard genome sequencing and annotation.</title>
        <authorList>
            <consortium name="The Broad Institute Genomics Platform"/>
            <consortium name="The Broad Institute Genome Sequencing Center for Infectious Disease"/>
            <person name="Wu L."/>
            <person name="Ma J."/>
        </authorList>
    </citation>
    <scope>NUCLEOTIDE SEQUENCE [LARGE SCALE GENOMIC DNA]</scope>
    <source>
        <strain evidence="2">JCM 18298</strain>
    </source>
</reference>
<proteinExistence type="predicted"/>
<evidence type="ECO:0000313" key="1">
    <source>
        <dbReference type="EMBL" id="GAA5059927.1"/>
    </source>
</evidence>
<name>A0ABP9KJS6_9NOCA</name>
<accession>A0ABP9KJS6</accession>